<evidence type="ECO:0000313" key="8">
    <source>
        <dbReference type="EMBL" id="KAG2324408.1"/>
    </source>
</evidence>
<dbReference type="PANTHER" id="PTHR22936">
    <property type="entry name" value="RHOMBOID-RELATED"/>
    <property type="match status" value="1"/>
</dbReference>
<keyword evidence="6" id="KW-0378">Hydrolase</keyword>
<comment type="caution">
    <text evidence="8">The sequence shown here is derived from an EMBL/GenBank/DDBJ whole genome shotgun (WGS) entry which is preliminary data.</text>
</comment>
<feature type="transmembrane region" description="Helical" evidence="6">
    <location>
        <begin position="33"/>
        <end position="55"/>
    </location>
</feature>
<keyword evidence="6" id="KW-0645">Protease</keyword>
<dbReference type="EC" id="3.4.21.105" evidence="6"/>
<keyword evidence="5 6" id="KW-0472">Membrane</keyword>
<dbReference type="EMBL" id="JAAMPC010000002">
    <property type="protein sequence ID" value="KAG2324408.1"/>
    <property type="molecule type" value="Genomic_DNA"/>
</dbReference>
<dbReference type="GO" id="GO:0006508">
    <property type="term" value="P:proteolysis"/>
    <property type="evidence" value="ECO:0007669"/>
    <property type="project" value="UniProtKB-KW"/>
</dbReference>
<accession>A0A8X7W5Q9</accession>
<dbReference type="PANTHER" id="PTHR22936:SF75">
    <property type="entry name" value="RHOMBOID-LIKE PROTEIN 8"/>
    <property type="match status" value="1"/>
</dbReference>
<evidence type="ECO:0000256" key="4">
    <source>
        <dbReference type="ARBA" id="ARBA00022989"/>
    </source>
</evidence>
<evidence type="ECO:0000259" key="7">
    <source>
        <dbReference type="Pfam" id="PF01694"/>
    </source>
</evidence>
<dbReference type="OrthoDB" id="418595at2759"/>
<dbReference type="InterPro" id="IPR002610">
    <property type="entry name" value="Peptidase_S54_rhomboid-like"/>
</dbReference>
<keyword evidence="9" id="KW-1185">Reference proteome</keyword>
<sequence>MLAPLRFYLRTRGRSYWNALVEKHEIWHVLTSLWLHIGFFHLFINLETLIFVGIYMEQQYGPRRIAVIYFPPALFLFGGLFVRNIPSVCSRVFLLISGNLSLLIMACLCCRFQYFHICFLPYIDNFLRQDPSTHEGKMFEDDIIVPQGLKKCLQAGVEDCKPGLVLLPRILIAVCWGINLNCHCNWCRYDDCVLTRKWSCSDMNTSCEGDAQLTLTSMANGKFGKLPSTNISQARTQDLCTLV</sequence>
<reference evidence="8 9" key="1">
    <citation type="submission" date="2020-02" db="EMBL/GenBank/DDBJ databases">
        <authorList>
            <person name="Ma Q."/>
            <person name="Huang Y."/>
            <person name="Song X."/>
            <person name="Pei D."/>
        </authorList>
    </citation>
    <scope>NUCLEOTIDE SEQUENCE [LARGE SCALE GENOMIC DNA]</scope>
    <source>
        <strain evidence="8">Sxm20200214</strain>
        <tissue evidence="8">Leaf</tissue>
    </source>
</reference>
<dbReference type="AlphaFoldDB" id="A0A8X7W5Q9"/>
<feature type="transmembrane region" description="Helical" evidence="6">
    <location>
        <begin position="67"/>
        <end position="86"/>
    </location>
</feature>
<evidence type="ECO:0000256" key="2">
    <source>
        <dbReference type="ARBA" id="ARBA00009045"/>
    </source>
</evidence>
<evidence type="ECO:0000256" key="3">
    <source>
        <dbReference type="ARBA" id="ARBA00022692"/>
    </source>
</evidence>
<keyword evidence="3 6" id="KW-0812">Transmembrane</keyword>
<dbReference type="InterPro" id="IPR022764">
    <property type="entry name" value="Peptidase_S54_rhomboid_dom"/>
</dbReference>
<name>A0A8X7W5Q9_BRACI</name>
<organism evidence="8 9">
    <name type="scientific">Brassica carinata</name>
    <name type="common">Ethiopian mustard</name>
    <name type="synonym">Abyssinian cabbage</name>
    <dbReference type="NCBI Taxonomy" id="52824"/>
    <lineage>
        <taxon>Eukaryota</taxon>
        <taxon>Viridiplantae</taxon>
        <taxon>Streptophyta</taxon>
        <taxon>Embryophyta</taxon>
        <taxon>Tracheophyta</taxon>
        <taxon>Spermatophyta</taxon>
        <taxon>Magnoliopsida</taxon>
        <taxon>eudicotyledons</taxon>
        <taxon>Gunneridae</taxon>
        <taxon>Pentapetalae</taxon>
        <taxon>rosids</taxon>
        <taxon>malvids</taxon>
        <taxon>Brassicales</taxon>
        <taxon>Brassicaceae</taxon>
        <taxon>Brassiceae</taxon>
        <taxon>Brassica</taxon>
    </lineage>
</organism>
<comment type="catalytic activity">
    <reaction evidence="6">
        <text>Cleaves type-1 transmembrane domains using a catalytic dyad composed of serine and histidine that are contributed by different transmembrane domains.</text>
        <dbReference type="EC" id="3.4.21.105"/>
    </reaction>
</comment>
<evidence type="ECO:0000256" key="6">
    <source>
        <dbReference type="RuleBase" id="RU362115"/>
    </source>
</evidence>
<comment type="function">
    <text evidence="6">Serine protease involved in intramembrane proteolysis.</text>
</comment>
<dbReference type="InterPro" id="IPR035952">
    <property type="entry name" value="Rhomboid-like_sf"/>
</dbReference>
<comment type="similarity">
    <text evidence="2 6">Belongs to the peptidase S54 family.</text>
</comment>
<evidence type="ECO:0000313" key="9">
    <source>
        <dbReference type="Proteomes" id="UP000886595"/>
    </source>
</evidence>
<keyword evidence="6" id="KW-0720">Serine protease</keyword>
<comment type="caution">
    <text evidence="6">Lacks conserved residue(s) required for the propagation of feature annotation.</text>
</comment>
<dbReference type="SUPFAM" id="SSF144091">
    <property type="entry name" value="Rhomboid-like"/>
    <property type="match status" value="1"/>
</dbReference>
<feature type="transmembrane region" description="Helical" evidence="6">
    <location>
        <begin position="92"/>
        <end position="112"/>
    </location>
</feature>
<evidence type="ECO:0000256" key="1">
    <source>
        <dbReference type="ARBA" id="ARBA00004141"/>
    </source>
</evidence>
<dbReference type="Proteomes" id="UP000886595">
    <property type="component" value="Unassembled WGS sequence"/>
</dbReference>
<dbReference type="Pfam" id="PF01694">
    <property type="entry name" value="Rhomboid"/>
    <property type="match status" value="1"/>
</dbReference>
<protein>
    <recommendedName>
        <fullName evidence="6">RHOMBOID-like protein</fullName>
        <ecNumber evidence="6">3.4.21.105</ecNumber>
    </recommendedName>
</protein>
<dbReference type="GO" id="GO:0004252">
    <property type="term" value="F:serine-type endopeptidase activity"/>
    <property type="evidence" value="ECO:0007669"/>
    <property type="project" value="InterPro"/>
</dbReference>
<proteinExistence type="inferred from homology"/>
<keyword evidence="4 6" id="KW-1133">Transmembrane helix</keyword>
<feature type="domain" description="Peptidase S54 rhomboid" evidence="7">
    <location>
        <begin position="24"/>
        <end position="81"/>
    </location>
</feature>
<dbReference type="GO" id="GO:0016020">
    <property type="term" value="C:membrane"/>
    <property type="evidence" value="ECO:0007669"/>
    <property type="project" value="UniProtKB-SubCell"/>
</dbReference>
<evidence type="ECO:0000256" key="5">
    <source>
        <dbReference type="ARBA" id="ARBA00023136"/>
    </source>
</evidence>
<comment type="subcellular location">
    <subcellularLocation>
        <location evidence="1 6">Membrane</location>
        <topology evidence="1 6">Multi-pass membrane protein</topology>
    </subcellularLocation>
</comment>
<dbReference type="Gene3D" id="1.20.1540.10">
    <property type="entry name" value="Rhomboid-like"/>
    <property type="match status" value="1"/>
</dbReference>
<gene>
    <name evidence="8" type="ORF">Bca52824_007136</name>
</gene>